<name>A0A2W4TRP7_9CYAN</name>
<gene>
    <name evidence="1" type="ORF">DCF25_20685</name>
</gene>
<comment type="caution">
    <text evidence="1">The sequence shown here is derived from an EMBL/GenBank/DDBJ whole genome shotgun (WGS) entry which is preliminary data.</text>
</comment>
<evidence type="ECO:0000313" key="1">
    <source>
        <dbReference type="EMBL" id="PZO10324.1"/>
    </source>
</evidence>
<dbReference type="Gene3D" id="2.160.10.10">
    <property type="entry name" value="Hexapeptide repeat proteins"/>
    <property type="match status" value="1"/>
</dbReference>
<accession>A0A2W4TRP7</accession>
<dbReference type="EMBL" id="QBMC01000219">
    <property type="protein sequence ID" value="PZO10324.1"/>
    <property type="molecule type" value="Genomic_DNA"/>
</dbReference>
<organism evidence="1 2">
    <name type="scientific">Leptolyngbya foveolarum</name>
    <dbReference type="NCBI Taxonomy" id="47253"/>
    <lineage>
        <taxon>Bacteria</taxon>
        <taxon>Bacillati</taxon>
        <taxon>Cyanobacteriota</taxon>
        <taxon>Cyanophyceae</taxon>
        <taxon>Leptolyngbyales</taxon>
        <taxon>Leptolyngbyaceae</taxon>
        <taxon>Leptolyngbya group</taxon>
        <taxon>Leptolyngbya</taxon>
    </lineage>
</organism>
<protein>
    <submittedName>
        <fullName evidence="1">Gamma carbonic anhydrase family protein</fullName>
    </submittedName>
</protein>
<dbReference type="SUPFAM" id="SSF51161">
    <property type="entry name" value="Trimeric LpxA-like enzymes"/>
    <property type="match status" value="1"/>
</dbReference>
<proteinExistence type="predicted"/>
<dbReference type="InterPro" id="IPR011004">
    <property type="entry name" value="Trimer_LpxA-like_sf"/>
</dbReference>
<dbReference type="GO" id="GO:0031470">
    <property type="term" value="C:carboxysome"/>
    <property type="evidence" value="ECO:0007669"/>
    <property type="project" value="UniProtKB-ARBA"/>
</dbReference>
<evidence type="ECO:0000313" key="2">
    <source>
        <dbReference type="Proteomes" id="UP000249354"/>
    </source>
</evidence>
<sequence>TKDVPAQSLVVGVPGKCLRSLSEAEAADLIEHAKKYQQLALVHAGKGTNLGFI</sequence>
<dbReference type="AlphaFoldDB" id="A0A2W4TRP7"/>
<reference evidence="1 2" key="2">
    <citation type="submission" date="2018-06" db="EMBL/GenBank/DDBJ databases">
        <title>Metagenomic assembly of (sub)arctic Cyanobacteria and their associated microbiome from non-axenic cultures.</title>
        <authorList>
            <person name="Baurain D."/>
        </authorList>
    </citation>
    <scope>NUCLEOTIDE SEQUENCE [LARGE SCALE GENOMIC DNA]</scope>
    <source>
        <strain evidence="1">ULC129bin1</strain>
    </source>
</reference>
<dbReference type="GO" id="GO:0043886">
    <property type="term" value="F:structural constituent of carboxysome shell"/>
    <property type="evidence" value="ECO:0007669"/>
    <property type="project" value="UniProtKB-ARBA"/>
</dbReference>
<dbReference type="Proteomes" id="UP000249354">
    <property type="component" value="Unassembled WGS sequence"/>
</dbReference>
<reference evidence="2" key="1">
    <citation type="submission" date="2018-04" db="EMBL/GenBank/DDBJ databases">
        <authorList>
            <person name="Cornet L."/>
        </authorList>
    </citation>
    <scope>NUCLEOTIDE SEQUENCE [LARGE SCALE GENOMIC DNA]</scope>
</reference>
<feature type="non-terminal residue" evidence="1">
    <location>
        <position position="1"/>
    </location>
</feature>